<reference evidence="3" key="2">
    <citation type="submission" date="2011-03" db="EMBL/GenBank/DDBJ databases">
        <title>The complete genome of Desulfobacca acetoxidans DSM 11109.</title>
        <authorList>
            <consortium name="US DOE Joint Genome Institute (JGI-PGF)"/>
            <person name="Lucas S."/>
            <person name="Copeland A."/>
            <person name="Lapidus A."/>
            <person name="Bruce D."/>
            <person name="Goodwin L."/>
            <person name="Pitluck S."/>
            <person name="Peters L."/>
            <person name="Kyrpides N."/>
            <person name="Mavromatis K."/>
            <person name="Ivanova N."/>
            <person name="Ovchinnikova G."/>
            <person name="Teshima H."/>
            <person name="Detter J.C."/>
            <person name="Han C."/>
            <person name="Land M."/>
            <person name="Hauser L."/>
            <person name="Markowitz V."/>
            <person name="Cheng J.-F."/>
            <person name="Hugenholtz P."/>
            <person name="Woyke T."/>
            <person name="Wu D."/>
            <person name="Spring S."/>
            <person name="Schueler E."/>
            <person name="Brambilla E."/>
            <person name="Klenk H.-P."/>
            <person name="Eisen J.A."/>
        </authorList>
    </citation>
    <scope>NUCLEOTIDE SEQUENCE [LARGE SCALE GENOMIC DNA]</scope>
    <source>
        <strain evidence="3">ATCC 700848 / DSM 11109 / ASRB2</strain>
    </source>
</reference>
<gene>
    <name evidence="2" type="ordered locus">Desac_0102</name>
</gene>
<proteinExistence type="predicted"/>
<dbReference type="HOGENOM" id="CLU_1228286_0_0_7"/>
<accession>F2NJ42</accession>
<dbReference type="RefSeq" id="WP_013705113.1">
    <property type="nucleotide sequence ID" value="NC_015388.1"/>
</dbReference>
<keyword evidence="1" id="KW-0472">Membrane</keyword>
<dbReference type="AlphaFoldDB" id="F2NJ42"/>
<name>F2NJ42_DESAR</name>
<feature type="transmembrane region" description="Helical" evidence="1">
    <location>
        <begin position="52"/>
        <end position="72"/>
    </location>
</feature>
<keyword evidence="1" id="KW-1133">Transmembrane helix</keyword>
<sequence length="225" mass="26008">MWTLIPQLFYDFLARIVPGAILLLGLVLVIFGPSDTATFLTTNQAVSLFSPYHLLLVILISYFTGLIAGRLFEVSIGLMNAKRYDLLEERCREECLAEHNKLLCLLNYPPLTINPADLPRDFVIRDHLRIILPTQVPRLLKIRAERRLCQVLMVGFILLFIMNLFYYSNSPSERRLLAVFFALAFWVCWINEQRLHRYLLTGTLSLWLMQTSPGQSPLPKSDEKH</sequence>
<evidence type="ECO:0000256" key="1">
    <source>
        <dbReference type="SAM" id="Phobius"/>
    </source>
</evidence>
<protein>
    <submittedName>
        <fullName evidence="2">Uncharacterized protein</fullName>
    </submittedName>
</protein>
<organism evidence="2 3">
    <name type="scientific">Desulfobacca acetoxidans (strain ATCC 700848 / DSM 11109 / ASRB2)</name>
    <dbReference type="NCBI Taxonomy" id="880072"/>
    <lineage>
        <taxon>Bacteria</taxon>
        <taxon>Pseudomonadati</taxon>
        <taxon>Thermodesulfobacteriota</taxon>
        <taxon>Desulfobaccia</taxon>
        <taxon>Desulfobaccales</taxon>
        <taxon>Desulfobaccaceae</taxon>
        <taxon>Desulfobacca</taxon>
    </lineage>
</organism>
<dbReference type="EMBL" id="CP002629">
    <property type="protein sequence ID" value="AEB08000.1"/>
    <property type="molecule type" value="Genomic_DNA"/>
</dbReference>
<evidence type="ECO:0000313" key="2">
    <source>
        <dbReference type="EMBL" id="AEB08000.1"/>
    </source>
</evidence>
<evidence type="ECO:0000313" key="3">
    <source>
        <dbReference type="Proteomes" id="UP000000483"/>
    </source>
</evidence>
<dbReference type="KEGG" id="dao:Desac_0102"/>
<dbReference type="Proteomes" id="UP000000483">
    <property type="component" value="Chromosome"/>
</dbReference>
<keyword evidence="1" id="KW-0812">Transmembrane</keyword>
<feature type="transmembrane region" description="Helical" evidence="1">
    <location>
        <begin position="148"/>
        <end position="168"/>
    </location>
</feature>
<feature type="transmembrane region" description="Helical" evidence="1">
    <location>
        <begin position="174"/>
        <end position="191"/>
    </location>
</feature>
<reference evidence="2 3" key="1">
    <citation type="journal article" date="2011" name="Stand. Genomic Sci.">
        <title>Complete genome sequence of the acetate-degrading sulfate reducer Desulfobacca acetoxidans type strain (ASRB2).</title>
        <authorList>
            <person name="Goker M."/>
            <person name="Teshima H."/>
            <person name="Lapidus A."/>
            <person name="Nolan M."/>
            <person name="Lucas S."/>
            <person name="Hammon N."/>
            <person name="Deshpande S."/>
            <person name="Cheng J.F."/>
            <person name="Tapia R."/>
            <person name="Han C."/>
            <person name="Goodwin L."/>
            <person name="Pitluck S."/>
            <person name="Huntemann M."/>
            <person name="Liolios K."/>
            <person name="Ivanova N."/>
            <person name="Pagani I."/>
            <person name="Mavromatis K."/>
            <person name="Ovchinikova G."/>
            <person name="Pati A."/>
            <person name="Chen A."/>
            <person name="Palaniappan K."/>
            <person name="Land M."/>
            <person name="Hauser L."/>
            <person name="Brambilla E.M."/>
            <person name="Rohde M."/>
            <person name="Spring S."/>
            <person name="Detter J.C."/>
            <person name="Woyke T."/>
            <person name="Bristow J."/>
            <person name="Eisen J.A."/>
            <person name="Markowitz V."/>
            <person name="Hugenholtz P."/>
            <person name="Kyrpides N.C."/>
            <person name="Klenk H.P."/>
        </authorList>
    </citation>
    <scope>NUCLEOTIDE SEQUENCE [LARGE SCALE GENOMIC DNA]</scope>
    <source>
        <strain evidence="3">ATCC 700848 / DSM 11109 / ASRB2</strain>
    </source>
</reference>
<feature type="transmembrane region" description="Helical" evidence="1">
    <location>
        <begin position="12"/>
        <end position="32"/>
    </location>
</feature>
<keyword evidence="3" id="KW-1185">Reference proteome</keyword>